<reference evidence="4" key="1">
    <citation type="submission" date="2019-09" db="EMBL/GenBank/DDBJ databases">
        <title>Draft genome information of white flower Hibiscus syriacus.</title>
        <authorList>
            <person name="Kim Y.-M."/>
        </authorList>
    </citation>
    <scope>NUCLEOTIDE SEQUENCE [LARGE SCALE GENOMIC DNA]</scope>
    <source>
        <strain evidence="4">YM2019G1</strain>
    </source>
</reference>
<dbReference type="InterPro" id="IPR002014">
    <property type="entry name" value="VHS_dom"/>
</dbReference>
<dbReference type="GO" id="GO:0043328">
    <property type="term" value="P:protein transport to vacuole involved in ubiquitin-dependent protein catabolic process via the multivesicular body sorting pathway"/>
    <property type="evidence" value="ECO:0007669"/>
    <property type="project" value="InterPro"/>
</dbReference>
<evidence type="ECO:0000256" key="2">
    <source>
        <dbReference type="SAM" id="MobiDB-lite"/>
    </source>
</evidence>
<dbReference type="EMBL" id="VEPZ02000032">
    <property type="protein sequence ID" value="KAE8735229.1"/>
    <property type="molecule type" value="Genomic_DNA"/>
</dbReference>
<feature type="domain" description="VHS" evidence="3">
    <location>
        <begin position="11"/>
        <end position="131"/>
    </location>
</feature>
<dbReference type="GO" id="GO:0035091">
    <property type="term" value="F:phosphatidylinositol binding"/>
    <property type="evidence" value="ECO:0007669"/>
    <property type="project" value="InterPro"/>
</dbReference>
<dbReference type="PANTHER" id="PTHR45898:SF4">
    <property type="entry name" value="TARGET OF MYB PROTEIN 1"/>
    <property type="match status" value="1"/>
</dbReference>
<feature type="compositionally biased region" description="Polar residues" evidence="2">
    <location>
        <begin position="410"/>
        <end position="434"/>
    </location>
</feature>
<dbReference type="CDD" id="cd03561">
    <property type="entry name" value="VHS"/>
    <property type="match status" value="1"/>
</dbReference>
<dbReference type="GO" id="GO:0043130">
    <property type="term" value="F:ubiquitin binding"/>
    <property type="evidence" value="ECO:0007669"/>
    <property type="project" value="InterPro"/>
</dbReference>
<feature type="compositionally biased region" description="Low complexity" evidence="2">
    <location>
        <begin position="617"/>
        <end position="628"/>
    </location>
</feature>
<sequence length="628" mass="70269">MNLDRNVLASSLLIPIVDFGASFEKWRQVKDVVKGIKKKLKSKHPKVQILALTLLECMLKNCGDIVHMHVADRNILPEMVKMYKKRSDYGLKEKILLLVDTWQEDFGGARAVYPHYFMAYQELLRAGAVFPQRNERSQTQPENSQTMAVGISKSSTEIENVRSIMNELADMLNAFDPNNKQRPFFYNFRELSRMSLLTWWRSAAPTNREFFTSLIRLRSSSIAFLAMFTDFFRRCLWFILACMVYELHWWDESLLRQGLDLNEDLQLLLAKHQAIASGNSSQLDNNKPEPTRETGNSIGPLADPGDIGHHSIASHGRTLALGFLNNVALLQGLDYDEDETYPSLVQMQVLNIGNTAPAAATPKIDLLSCNDFDSSNADNLPVIVPFGEAQETSPVPQQKVALPYDMFPDGNNSYDSSNTQGLTGQTNPWTPQFQQHEHNFHGNIDPTGNSQLDQQEPYPSPAYALPPPPWEAQPADCSPIPGAQYPQPMVSTYSQLITTGHFSATNNNRAMQGSQFASFHPQQSQEPQCMGMVPPQMVPYNQQEQQMYGNPQMEAPSGYEEQQYLDQQVHGLSIIDDNGLINSSYQVSSSSNVPPGKSSQPEDEAFGDPVNMTQVKPPTNTPGTPGTM</sequence>
<protein>
    <recommendedName>
        <fullName evidence="3">VHS domain-containing protein</fullName>
    </recommendedName>
</protein>
<evidence type="ECO:0000313" key="4">
    <source>
        <dbReference type="EMBL" id="KAE8735229.1"/>
    </source>
</evidence>
<dbReference type="PROSITE" id="PS50179">
    <property type="entry name" value="VHS"/>
    <property type="match status" value="1"/>
</dbReference>
<dbReference type="InterPro" id="IPR044836">
    <property type="entry name" value="TOL_plant"/>
</dbReference>
<feature type="compositionally biased region" description="Low complexity" evidence="2">
    <location>
        <begin position="583"/>
        <end position="599"/>
    </location>
</feature>
<accession>A0A6A3D7N1</accession>
<comment type="similarity">
    <text evidence="1">Belongs to the TOM1 family.</text>
</comment>
<dbReference type="Proteomes" id="UP000436088">
    <property type="component" value="Unassembled WGS sequence"/>
</dbReference>
<dbReference type="AlphaFoldDB" id="A0A6A3D7N1"/>
<dbReference type="Gene3D" id="1.25.40.90">
    <property type="match status" value="1"/>
</dbReference>
<evidence type="ECO:0000259" key="3">
    <source>
        <dbReference type="PROSITE" id="PS50179"/>
    </source>
</evidence>
<comment type="caution">
    <text evidence="4">The sequence shown here is derived from an EMBL/GenBank/DDBJ whole genome shotgun (WGS) entry which is preliminary data.</text>
</comment>
<gene>
    <name evidence="4" type="ORF">F3Y22_tig00000340pilonHSYRG00078</name>
</gene>
<name>A0A6A3D7N1_HIBSY</name>
<dbReference type="SUPFAM" id="SSF48464">
    <property type="entry name" value="ENTH/VHS domain"/>
    <property type="match status" value="1"/>
</dbReference>
<dbReference type="PANTHER" id="PTHR45898">
    <property type="entry name" value="TOM1-LIKE PROTEIN"/>
    <property type="match status" value="1"/>
</dbReference>
<proteinExistence type="inferred from homology"/>
<feature type="compositionally biased region" description="Pro residues" evidence="2">
    <location>
        <begin position="458"/>
        <end position="471"/>
    </location>
</feature>
<evidence type="ECO:0000256" key="1">
    <source>
        <dbReference type="ARBA" id="ARBA00007708"/>
    </source>
</evidence>
<dbReference type="InterPro" id="IPR008942">
    <property type="entry name" value="ENTH_VHS"/>
</dbReference>
<dbReference type="Pfam" id="PF00790">
    <property type="entry name" value="VHS"/>
    <property type="match status" value="1"/>
</dbReference>
<keyword evidence="5" id="KW-1185">Reference proteome</keyword>
<feature type="region of interest" description="Disordered" evidence="2">
    <location>
        <begin position="279"/>
        <end position="301"/>
    </location>
</feature>
<organism evidence="4 5">
    <name type="scientific">Hibiscus syriacus</name>
    <name type="common">Rose of Sharon</name>
    <dbReference type="NCBI Taxonomy" id="106335"/>
    <lineage>
        <taxon>Eukaryota</taxon>
        <taxon>Viridiplantae</taxon>
        <taxon>Streptophyta</taxon>
        <taxon>Embryophyta</taxon>
        <taxon>Tracheophyta</taxon>
        <taxon>Spermatophyta</taxon>
        <taxon>Magnoliopsida</taxon>
        <taxon>eudicotyledons</taxon>
        <taxon>Gunneridae</taxon>
        <taxon>Pentapetalae</taxon>
        <taxon>rosids</taxon>
        <taxon>malvids</taxon>
        <taxon>Malvales</taxon>
        <taxon>Malvaceae</taxon>
        <taxon>Malvoideae</taxon>
        <taxon>Hibiscus</taxon>
    </lineage>
</organism>
<feature type="region of interest" description="Disordered" evidence="2">
    <location>
        <begin position="408"/>
        <end position="481"/>
    </location>
</feature>
<evidence type="ECO:0000313" key="5">
    <source>
        <dbReference type="Proteomes" id="UP000436088"/>
    </source>
</evidence>
<dbReference type="SMART" id="SM00288">
    <property type="entry name" value="VHS"/>
    <property type="match status" value="1"/>
</dbReference>
<feature type="region of interest" description="Disordered" evidence="2">
    <location>
        <begin position="583"/>
        <end position="628"/>
    </location>
</feature>